<accession>A0A4Q9PD64</accession>
<reference evidence="2 3" key="1">
    <citation type="submission" date="2019-01" db="EMBL/GenBank/DDBJ databases">
        <title>Draft genome sequences of three monokaryotic isolates of the white-rot basidiomycete fungus Dichomitus squalens.</title>
        <authorList>
            <consortium name="DOE Joint Genome Institute"/>
            <person name="Lopez S.C."/>
            <person name="Andreopoulos B."/>
            <person name="Pangilinan J."/>
            <person name="Lipzen A."/>
            <person name="Riley R."/>
            <person name="Ahrendt S."/>
            <person name="Ng V."/>
            <person name="Barry K."/>
            <person name="Daum C."/>
            <person name="Grigoriev I.V."/>
            <person name="Hilden K.S."/>
            <person name="Makela M.R."/>
            <person name="de Vries R.P."/>
        </authorList>
    </citation>
    <scope>NUCLEOTIDE SEQUENCE [LARGE SCALE GENOMIC DNA]</scope>
    <source>
        <strain evidence="2 3">CBS 464.89</strain>
    </source>
</reference>
<dbReference type="STRING" id="114155.A0A4Q9PD64"/>
<gene>
    <name evidence="2" type="ORF">BD310DRAFT_963153</name>
</gene>
<sequence length="143" mass="15926">MATTSVSDTSKSGTHSTSKRPITDILSETFPPYDDQAELVTPFDNETKRDAEFLEKLNSMLLELIIEFHAWSSARPMHESDQMADVLEKEIKGLRNIESEQGTSSAPIYFSIPSASPSKTRQRLYEFITRIKLALAALTGLAS</sequence>
<proteinExistence type="predicted"/>
<evidence type="ECO:0000313" key="2">
    <source>
        <dbReference type="EMBL" id="TBU51177.1"/>
    </source>
</evidence>
<protein>
    <submittedName>
        <fullName evidence="2">Uncharacterized protein</fullName>
    </submittedName>
</protein>
<feature type="compositionally biased region" description="Polar residues" evidence="1">
    <location>
        <begin position="1"/>
        <end position="20"/>
    </location>
</feature>
<dbReference type="AlphaFoldDB" id="A0A4Q9PD64"/>
<dbReference type="EMBL" id="ML145370">
    <property type="protein sequence ID" value="TBU51177.1"/>
    <property type="molecule type" value="Genomic_DNA"/>
</dbReference>
<evidence type="ECO:0000313" key="3">
    <source>
        <dbReference type="Proteomes" id="UP000292082"/>
    </source>
</evidence>
<organism evidence="2 3">
    <name type="scientific">Dichomitus squalens</name>
    <dbReference type="NCBI Taxonomy" id="114155"/>
    <lineage>
        <taxon>Eukaryota</taxon>
        <taxon>Fungi</taxon>
        <taxon>Dikarya</taxon>
        <taxon>Basidiomycota</taxon>
        <taxon>Agaricomycotina</taxon>
        <taxon>Agaricomycetes</taxon>
        <taxon>Polyporales</taxon>
        <taxon>Polyporaceae</taxon>
        <taxon>Dichomitus</taxon>
    </lineage>
</organism>
<dbReference type="Proteomes" id="UP000292082">
    <property type="component" value="Unassembled WGS sequence"/>
</dbReference>
<keyword evidence="3" id="KW-1185">Reference proteome</keyword>
<feature type="region of interest" description="Disordered" evidence="1">
    <location>
        <begin position="1"/>
        <end position="27"/>
    </location>
</feature>
<name>A0A4Q9PD64_9APHY</name>
<evidence type="ECO:0000256" key="1">
    <source>
        <dbReference type="SAM" id="MobiDB-lite"/>
    </source>
</evidence>